<feature type="transmembrane region" description="Helical" evidence="1">
    <location>
        <begin position="325"/>
        <end position="344"/>
    </location>
</feature>
<keyword evidence="1" id="KW-0472">Membrane</keyword>
<dbReference type="PROSITE" id="PS50234">
    <property type="entry name" value="VWFA"/>
    <property type="match status" value="1"/>
</dbReference>
<dbReference type="AlphaFoldDB" id="A0A1Y5TK03"/>
<feature type="domain" description="VWFA" evidence="2">
    <location>
        <begin position="80"/>
        <end position="189"/>
    </location>
</feature>
<gene>
    <name evidence="3" type="ORF">PEL8287_03624</name>
</gene>
<dbReference type="InterPro" id="IPR051266">
    <property type="entry name" value="CLCR"/>
</dbReference>
<dbReference type="InterPro" id="IPR002035">
    <property type="entry name" value="VWF_A"/>
</dbReference>
<dbReference type="EMBL" id="FWFL01000012">
    <property type="protein sequence ID" value="SLN65746.1"/>
    <property type="molecule type" value="Genomic_DNA"/>
</dbReference>
<proteinExistence type="predicted"/>
<dbReference type="Pfam" id="PF00092">
    <property type="entry name" value="VWA"/>
    <property type="match status" value="1"/>
</dbReference>
<evidence type="ECO:0000313" key="4">
    <source>
        <dbReference type="Proteomes" id="UP000193827"/>
    </source>
</evidence>
<dbReference type="PANTHER" id="PTHR10579">
    <property type="entry name" value="CALCIUM-ACTIVATED CHLORIDE CHANNEL REGULATOR"/>
    <property type="match status" value="1"/>
</dbReference>
<keyword evidence="4" id="KW-1185">Reference proteome</keyword>
<evidence type="ECO:0000259" key="2">
    <source>
        <dbReference type="PROSITE" id="PS50234"/>
    </source>
</evidence>
<sequence>MVITSSFPDRKTPLPLWSRLWAFIAAVMLSVGMFGASVASAAGTVTFTSPPDGSTAPVGTAITPTGIASGTGTTGGAGLDLAIVIDVSGSTSGAGIQAEKDAAKALIDALPAATSSVTIIAFNSSASTVTTLTPLTPATNIAALKTAIDGLSAGGGTFIGSGIDAATAELTGANATAGRSTQMVVLSDGFTAGNPATNAAAAVAAGVDNVHSVALPGASIATMQAIATSGNGTFVDLTTTGLGGLIALFQGTGGSLVGVDKIVITLPDGTVIDPNSISGIGAFTVDSPFNIAAGPNTWTVQAFFSDGTTASDTVTVNGRTQNGVVPLPAGLPLLLSGLGIFGALRLRRKS</sequence>
<dbReference type="Proteomes" id="UP000193827">
    <property type="component" value="Unassembled WGS sequence"/>
</dbReference>
<dbReference type="OrthoDB" id="483240at2"/>
<dbReference type="Gene3D" id="3.40.50.410">
    <property type="entry name" value="von Willebrand factor, type A domain"/>
    <property type="match status" value="1"/>
</dbReference>
<keyword evidence="1" id="KW-0812">Transmembrane</keyword>
<dbReference type="SUPFAM" id="SSF53300">
    <property type="entry name" value="vWA-like"/>
    <property type="match status" value="1"/>
</dbReference>
<reference evidence="3 4" key="1">
    <citation type="submission" date="2017-03" db="EMBL/GenBank/DDBJ databases">
        <authorList>
            <person name="Afonso C.L."/>
            <person name="Miller P.J."/>
            <person name="Scott M.A."/>
            <person name="Spackman E."/>
            <person name="Goraichik I."/>
            <person name="Dimitrov K.M."/>
            <person name="Suarez D.L."/>
            <person name="Swayne D.E."/>
        </authorList>
    </citation>
    <scope>NUCLEOTIDE SEQUENCE [LARGE SCALE GENOMIC DNA]</scope>
    <source>
        <strain evidence="3 4">CECT 8287</strain>
    </source>
</reference>
<protein>
    <submittedName>
        <fullName evidence="3">von Willebrand factor type A domain protein</fullName>
    </submittedName>
</protein>
<dbReference type="InterPro" id="IPR036465">
    <property type="entry name" value="vWFA_dom_sf"/>
</dbReference>
<keyword evidence="1" id="KW-1133">Transmembrane helix</keyword>
<evidence type="ECO:0000313" key="3">
    <source>
        <dbReference type="EMBL" id="SLN65746.1"/>
    </source>
</evidence>
<evidence type="ECO:0000256" key="1">
    <source>
        <dbReference type="SAM" id="Phobius"/>
    </source>
</evidence>
<accession>A0A1Y5TK03</accession>
<dbReference type="CDD" id="cd00198">
    <property type="entry name" value="vWFA"/>
    <property type="match status" value="1"/>
</dbReference>
<dbReference type="RefSeq" id="WP_085893826.1">
    <property type="nucleotide sequence ID" value="NZ_FWFL01000012.1"/>
</dbReference>
<dbReference type="SMART" id="SM00327">
    <property type="entry name" value="VWA"/>
    <property type="match status" value="1"/>
</dbReference>
<organism evidence="3 4">
    <name type="scientific">Roseovarius litorisediminis</name>
    <dbReference type="NCBI Taxonomy" id="1312363"/>
    <lineage>
        <taxon>Bacteria</taxon>
        <taxon>Pseudomonadati</taxon>
        <taxon>Pseudomonadota</taxon>
        <taxon>Alphaproteobacteria</taxon>
        <taxon>Rhodobacterales</taxon>
        <taxon>Roseobacteraceae</taxon>
        <taxon>Roseovarius</taxon>
    </lineage>
</organism>
<name>A0A1Y5TK03_9RHOB</name>
<dbReference type="PANTHER" id="PTHR10579:SF126">
    <property type="entry name" value="VWFA DOMAIN-CONTAINING PROTEIN"/>
    <property type="match status" value="1"/>
</dbReference>